<accession>A0A286D2J9</accession>
<reference evidence="2 3" key="1">
    <citation type="submission" date="2017-09" db="EMBL/GenBank/DDBJ databases">
        <authorList>
            <person name="Ehlers B."/>
            <person name="Leendertz F.H."/>
        </authorList>
    </citation>
    <scope>NUCLEOTIDE SEQUENCE [LARGE SCALE GENOMIC DNA]</scope>
    <source>
        <strain evidence="2 3">CGMCC 1.10978</strain>
    </source>
</reference>
<evidence type="ECO:0000313" key="3">
    <source>
        <dbReference type="Proteomes" id="UP000219374"/>
    </source>
</evidence>
<evidence type="ECO:0000313" key="2">
    <source>
        <dbReference type="EMBL" id="SOD52867.1"/>
    </source>
</evidence>
<feature type="chain" id="PRO_5013239153" description="DUF302 domain-containing protein" evidence="1">
    <location>
        <begin position="20"/>
        <end position="238"/>
    </location>
</feature>
<dbReference type="AlphaFoldDB" id="A0A286D2J9"/>
<organism evidence="2 3">
    <name type="scientific">Pseudoxanthomonas wuyuanensis</name>
    <dbReference type="NCBI Taxonomy" id="1073196"/>
    <lineage>
        <taxon>Bacteria</taxon>
        <taxon>Pseudomonadati</taxon>
        <taxon>Pseudomonadota</taxon>
        <taxon>Gammaproteobacteria</taxon>
        <taxon>Lysobacterales</taxon>
        <taxon>Lysobacteraceae</taxon>
        <taxon>Pseudoxanthomonas</taxon>
    </lineage>
</organism>
<evidence type="ECO:0000256" key="1">
    <source>
        <dbReference type="SAM" id="SignalP"/>
    </source>
</evidence>
<gene>
    <name evidence="2" type="ORF">SAMN06296416_102121</name>
</gene>
<sequence length="238" mass="25547">MWVRGMALLLFFAAGWAAATEVELEVGGTSLRYDMPAGYVRVSEESPALTQYLQAAMPPENRLVEAFYTPADIQTLLAGGGAVKDTYFMVQANRSLESHTVSASDWRSLLVQATAVMDKVDVNAQLAKDGERNQRMSEAAGKPVRMELGKVAAPQVYVQTDNEARFVVFIPLTINVDGEPLTINAVCAGAMVLVANKPLMVYAYRASSTPADIETAKQALGSSVDALLALNGSTQRSP</sequence>
<protein>
    <recommendedName>
        <fullName evidence="4">DUF302 domain-containing protein</fullName>
    </recommendedName>
</protein>
<keyword evidence="3" id="KW-1185">Reference proteome</keyword>
<evidence type="ECO:0008006" key="4">
    <source>
        <dbReference type="Google" id="ProtNLM"/>
    </source>
</evidence>
<proteinExistence type="predicted"/>
<name>A0A286D2J9_9GAMM</name>
<keyword evidence="1" id="KW-0732">Signal</keyword>
<dbReference type="EMBL" id="OCND01000002">
    <property type="protein sequence ID" value="SOD52867.1"/>
    <property type="molecule type" value="Genomic_DNA"/>
</dbReference>
<feature type="signal peptide" evidence="1">
    <location>
        <begin position="1"/>
        <end position="19"/>
    </location>
</feature>
<dbReference type="Proteomes" id="UP000219374">
    <property type="component" value="Unassembled WGS sequence"/>
</dbReference>